<evidence type="ECO:0000256" key="5">
    <source>
        <dbReference type="SAM" id="Coils"/>
    </source>
</evidence>
<keyword evidence="3 5" id="KW-0175">Coiled coil</keyword>
<feature type="compositionally biased region" description="Low complexity" evidence="6">
    <location>
        <begin position="57"/>
        <end position="95"/>
    </location>
</feature>
<feature type="compositionally biased region" description="Low complexity" evidence="6">
    <location>
        <begin position="1342"/>
        <end position="1357"/>
    </location>
</feature>
<accession>A0AAJ7WUC8</accession>
<feature type="compositionally biased region" description="Low complexity" evidence="6">
    <location>
        <begin position="175"/>
        <end position="184"/>
    </location>
</feature>
<feature type="compositionally biased region" description="Basic and acidic residues" evidence="6">
    <location>
        <begin position="767"/>
        <end position="778"/>
    </location>
</feature>
<evidence type="ECO:0000313" key="9">
    <source>
        <dbReference type="Proteomes" id="UP001318040"/>
    </source>
</evidence>
<feature type="compositionally biased region" description="Gly residues" evidence="6">
    <location>
        <begin position="165"/>
        <end position="174"/>
    </location>
</feature>
<dbReference type="PANTHER" id="PTHR15742:SF5">
    <property type="entry name" value="GIRDIN"/>
    <property type="match status" value="1"/>
</dbReference>
<feature type="region of interest" description="Disordered" evidence="6">
    <location>
        <begin position="1576"/>
        <end position="1660"/>
    </location>
</feature>
<feature type="region of interest" description="Disordered" evidence="6">
    <location>
        <begin position="1679"/>
        <end position="1794"/>
    </location>
</feature>
<reference evidence="10" key="1">
    <citation type="submission" date="2025-08" db="UniProtKB">
        <authorList>
            <consortium name="RefSeq"/>
        </authorList>
    </citation>
    <scope>IDENTIFICATION</scope>
    <source>
        <tissue evidence="10">Sperm</tissue>
    </source>
</reference>
<feature type="region of interest" description="Disordered" evidence="6">
    <location>
        <begin position="525"/>
        <end position="554"/>
    </location>
</feature>
<feature type="region of interest" description="Disordered" evidence="6">
    <location>
        <begin position="1"/>
        <end position="275"/>
    </location>
</feature>
<evidence type="ECO:0000259" key="8">
    <source>
        <dbReference type="Pfam" id="PF14818"/>
    </source>
</evidence>
<feature type="coiled-coil region" evidence="5">
    <location>
        <begin position="306"/>
        <end position="376"/>
    </location>
</feature>
<feature type="compositionally biased region" description="Gly residues" evidence="6">
    <location>
        <begin position="257"/>
        <end position="271"/>
    </location>
</feature>
<feature type="domain" description="SOGA 1/2-like coiled-coil" evidence="8">
    <location>
        <begin position="1377"/>
        <end position="1426"/>
    </location>
</feature>
<feature type="compositionally biased region" description="Low complexity" evidence="6">
    <location>
        <begin position="888"/>
        <end position="906"/>
    </location>
</feature>
<feature type="coiled-coil region" evidence="5">
    <location>
        <begin position="481"/>
        <end position="522"/>
    </location>
</feature>
<feature type="compositionally biased region" description="Low complexity" evidence="6">
    <location>
        <begin position="696"/>
        <end position="706"/>
    </location>
</feature>
<dbReference type="KEGG" id="pmrn:116942551"/>
<feature type="compositionally biased region" description="Basic residues" evidence="6">
    <location>
        <begin position="1773"/>
        <end position="1794"/>
    </location>
</feature>
<gene>
    <name evidence="10" type="primary">LOC116942551</name>
</gene>
<feature type="compositionally biased region" description="Pro residues" evidence="6">
    <location>
        <begin position="1602"/>
        <end position="1616"/>
    </location>
</feature>
<evidence type="ECO:0000256" key="4">
    <source>
        <dbReference type="ARBA" id="ARBA00023136"/>
    </source>
</evidence>
<sequence>MNPAGTPRRQVTRPLSPARPRDAGAAPRSVLTPGTGSCSGSLLRTSLRGQVLSRGHAGPARGGLAAASSAKGSGSGLSATTTTATTATTAANHASRGGTPIPRRVPPVGSASSNGGSGAGAATKTASRAKSSSSSSRAHTGRASATAGGRHEPWAAGAAGRAAAGKGGGGGGAADSGSDVSDSPPSEPLSDELRPNAGPESDVESLGGSSEPETVRAAAESGAAAGAAAAGAGSTRRGGAEGAAIDGDAAASAASCGRGGAGGGGGGGGAGVKVARPGGAEVVKAASGRETGAMASPARPGSPGALQELMRDLDEMRSENAYLKDELEELRAEMDEVRDGYLEEEARQVRDLRRELERAHKTCRILQYRLRKAERKGARAAGAGPGGQPDVDVLISLEQDLKVAKDVSVRLHRELESVEEKRGRVEDENEALRQSLLELEISKQALSNELERTKENSARKRGSRELHRVAEKKGAGQQEDSADLRCQLQFLREEAALMRKKMVRVGREKDRLEHDVERYKATFGELESPPLPPLPAPLPAAPTATTAASGSAGSLSLRGGPAAGATAPGAAMGGARCASTAMTTTTMKTTPTSASTSGATSPSLQPGGPGAGPAPGAGPPCVEASGVPGSREAELRLRLRLVEEEANILGRKIVELEVENRGLKAELEEVRVGQLRDRSSGCPASSRPGASPPLSDPASSSSSASSDELRRHLQFVEEEAELLRRSVAEMEEQNLALTCELGRYKREGAGGSRGRAASLMEQPSTGAEERPGDPAGDSLRRELVSARCQVAELSATVTRLQRDNHTLALAQVRAQNSGEGHGDADPGDGDADGDPARDRPPQHRREGPVGGESGAEESCPWESKPSLARIEGADPKPSACPSALPGRAPGSLPPLDGGAAPALPLDPDTRAALRRASEVLKAAVDRFIEESERAPGAVAQGEALQGARRSMRVFREELSGFLEKVRAAEGLSDSTGVSSCCGPWLAPSSSASSSSSPQQQPQQQQQQSDSGLSPVSWRDPASDLTGDTPTSTFSGDITELQSDSQRTPLAPCRHDDAAAVAMATAGRGGPGGGEAGAATVARGAPHQLGANADTRTLIASELRESQEVLAEAKDTIRLLQSQLEEERVLRHEEAERHAARVARASEEHHRAMLRRDFELQSAELGLRMERREAVSTAASLARELRRLQGLSFHAFAELRRLLRRCRDGGEQRPQAAAASLGAELGAEMGASSVTSTSSSTSSCAHDEELWLDTLLSARAQGEVPSDDGTLEGGVSSDPGAGVVRELRAALGAVRDEVRAEEARRRGLAQRYAREHAAWEVERSELRAHVAQLESRLGPPASQRGPAGPGEAAGQEGAAPREREEQRRVLAELHVAALELRRRLQAGERHWGRERLELLRRFGRERRGREAQLRATRCAVGQLQKSGKTVAVEGGEVGAPVPPRVPSGVSGMRSSPVLTRNRSLDDSLWHGPVGDSSRAPAPIWSLAHHHHQQQQQQQHQQISRFLDALTLDLHPWPEGRRKSCTISRGRTLVRSDARGEADAEKMMGEVNFPLDKGTLQRACSVSSMAEFEAMMESARSPFRSERRRCALASGGSSPALSPDEPPPALPRRAPPSPGRGAPPAAPVLAARRAGLVPRRDGAHRRRRRRRRRRRAAAARRCQTAVQVLRLRAVPRLRVGPLLPRLPPRGPGGGGGGGGVVPGRVGGGGRRLPVPERRLGLEPERRDERSGQHGALPAARHLPHLRRRVAARRSVPSSRAGEPRRVLPGRLSGQRQRRHPDGRHRDRRRRAGGRHP</sequence>
<feature type="compositionally biased region" description="Low complexity" evidence="6">
    <location>
        <begin position="1589"/>
        <end position="1601"/>
    </location>
</feature>
<feature type="region of interest" description="Disordered" evidence="6">
    <location>
        <begin position="972"/>
        <end position="1050"/>
    </location>
</feature>
<protein>
    <submittedName>
        <fullName evidence="10">Microtubule cross-linking factor 1-like isoform X1</fullName>
    </submittedName>
</protein>
<evidence type="ECO:0000256" key="2">
    <source>
        <dbReference type="ARBA" id="ARBA00022553"/>
    </source>
</evidence>
<keyword evidence="9" id="KW-1185">Reference proteome</keyword>
<feature type="region of interest" description="Disordered" evidence="6">
    <location>
        <begin position="1336"/>
        <end position="1365"/>
    </location>
</feature>
<evidence type="ECO:0000313" key="10">
    <source>
        <dbReference type="RefSeq" id="XP_032810486.1"/>
    </source>
</evidence>
<feature type="compositionally biased region" description="Low complexity" evidence="6">
    <location>
        <begin position="109"/>
        <end position="148"/>
    </location>
</feature>
<dbReference type="GO" id="GO:0010506">
    <property type="term" value="P:regulation of autophagy"/>
    <property type="evidence" value="ECO:0007669"/>
    <property type="project" value="InterPro"/>
</dbReference>
<feature type="compositionally biased region" description="Polar residues" evidence="6">
    <location>
        <begin position="32"/>
        <end position="48"/>
    </location>
</feature>
<feature type="compositionally biased region" description="Low complexity" evidence="6">
    <location>
        <begin position="1617"/>
        <end position="1634"/>
    </location>
</feature>
<feature type="compositionally biased region" description="Basic and acidic residues" evidence="6">
    <location>
        <begin position="1711"/>
        <end position="1729"/>
    </location>
</feature>
<dbReference type="Pfam" id="PF14818">
    <property type="entry name" value="SOGA1-2-like_CC"/>
    <property type="match status" value="1"/>
</dbReference>
<evidence type="ECO:0000256" key="3">
    <source>
        <dbReference type="ARBA" id="ARBA00023054"/>
    </source>
</evidence>
<comment type="subcellular location">
    <subcellularLocation>
        <location evidence="1">Membrane</location>
    </subcellularLocation>
</comment>
<feature type="coiled-coil region" evidence="5">
    <location>
        <begin position="1283"/>
        <end position="1335"/>
    </location>
</feature>
<feature type="compositionally biased region" description="Low complexity" evidence="6">
    <location>
        <begin position="586"/>
        <end position="603"/>
    </location>
</feature>
<dbReference type="Pfam" id="PF11365">
    <property type="entry name" value="SOGA"/>
    <property type="match status" value="3"/>
</dbReference>
<feature type="compositionally biased region" description="Low complexity" evidence="6">
    <location>
        <begin position="541"/>
        <end position="554"/>
    </location>
</feature>
<keyword evidence="4" id="KW-0472">Membrane</keyword>
<feature type="coiled-coil region" evidence="5">
    <location>
        <begin position="1102"/>
        <end position="1129"/>
    </location>
</feature>
<organism evidence="9 10">
    <name type="scientific">Petromyzon marinus</name>
    <name type="common">Sea lamprey</name>
    <dbReference type="NCBI Taxonomy" id="7757"/>
    <lineage>
        <taxon>Eukaryota</taxon>
        <taxon>Metazoa</taxon>
        <taxon>Chordata</taxon>
        <taxon>Craniata</taxon>
        <taxon>Vertebrata</taxon>
        <taxon>Cyclostomata</taxon>
        <taxon>Hyperoartia</taxon>
        <taxon>Petromyzontiformes</taxon>
        <taxon>Petromyzontidae</taxon>
        <taxon>Petromyzon</taxon>
    </lineage>
</organism>
<dbReference type="InterPro" id="IPR027881">
    <property type="entry name" value="SOGA_CC"/>
</dbReference>
<evidence type="ECO:0000256" key="1">
    <source>
        <dbReference type="ARBA" id="ARBA00004370"/>
    </source>
</evidence>
<feature type="region of interest" description="Disordered" evidence="6">
    <location>
        <begin position="1433"/>
        <end position="1455"/>
    </location>
</feature>
<feature type="region of interest" description="Disordered" evidence="6">
    <location>
        <begin position="746"/>
        <end position="778"/>
    </location>
</feature>
<feature type="region of interest" description="Disordered" evidence="6">
    <location>
        <begin position="815"/>
        <end position="906"/>
    </location>
</feature>
<feature type="compositionally biased region" description="Low complexity" evidence="6">
    <location>
        <begin position="986"/>
        <end position="1008"/>
    </location>
</feature>
<feature type="compositionally biased region" description="Gly residues" evidence="6">
    <location>
        <begin position="1689"/>
        <end position="1708"/>
    </location>
</feature>
<keyword evidence="2" id="KW-0597">Phosphoprotein</keyword>
<name>A0AAJ7WUC8_PETMA</name>
<feature type="compositionally biased region" description="Basic residues" evidence="6">
    <location>
        <begin position="1739"/>
        <end position="1749"/>
    </location>
</feature>
<dbReference type="GO" id="GO:0005615">
    <property type="term" value="C:extracellular space"/>
    <property type="evidence" value="ECO:0007669"/>
    <property type="project" value="InterPro"/>
</dbReference>
<feature type="region of interest" description="Disordered" evidence="6">
    <location>
        <begin position="586"/>
        <end position="627"/>
    </location>
</feature>
<dbReference type="RefSeq" id="XP_032810486.1">
    <property type="nucleotide sequence ID" value="XM_032954595.1"/>
</dbReference>
<feature type="compositionally biased region" description="Basic and acidic residues" evidence="6">
    <location>
        <begin position="452"/>
        <end position="474"/>
    </location>
</feature>
<feature type="region of interest" description="Disordered" evidence="6">
    <location>
        <begin position="672"/>
        <end position="710"/>
    </location>
</feature>
<dbReference type="GO" id="GO:0016020">
    <property type="term" value="C:membrane"/>
    <property type="evidence" value="ECO:0007669"/>
    <property type="project" value="UniProtKB-SubCell"/>
</dbReference>
<dbReference type="InterPro" id="IPR027882">
    <property type="entry name" value="SOGA1/2-like_CC"/>
</dbReference>
<feature type="compositionally biased region" description="Low complexity" evidence="6">
    <location>
        <begin position="155"/>
        <end position="164"/>
    </location>
</feature>
<evidence type="ECO:0000256" key="6">
    <source>
        <dbReference type="SAM" id="MobiDB-lite"/>
    </source>
</evidence>
<feature type="region of interest" description="Disordered" evidence="6">
    <location>
        <begin position="452"/>
        <end position="480"/>
    </location>
</feature>
<feature type="compositionally biased region" description="Basic residues" evidence="6">
    <location>
        <begin position="1640"/>
        <end position="1656"/>
    </location>
</feature>
<dbReference type="Proteomes" id="UP001318040">
    <property type="component" value="Chromosome 15"/>
</dbReference>
<dbReference type="PANTHER" id="PTHR15742">
    <property type="entry name" value="GIRDIN"/>
    <property type="match status" value="1"/>
</dbReference>
<feature type="compositionally biased region" description="Low complexity" evidence="6">
    <location>
        <begin position="217"/>
        <end position="256"/>
    </location>
</feature>
<proteinExistence type="predicted"/>
<feature type="domain" description="SOGA coiled-coil" evidence="7">
    <location>
        <begin position="627"/>
        <end position="663"/>
    </location>
</feature>
<feature type="domain" description="SOGA coiled-coil" evidence="7">
    <location>
        <begin position="705"/>
        <end position="807"/>
    </location>
</feature>
<feature type="compositionally biased region" description="Basic and acidic residues" evidence="6">
    <location>
        <begin position="834"/>
        <end position="847"/>
    </location>
</feature>
<dbReference type="InterPro" id="IPR049885">
    <property type="entry name" value="MTCL1-3"/>
</dbReference>
<feature type="compositionally biased region" description="Pro residues" evidence="6">
    <location>
        <begin position="529"/>
        <end position="540"/>
    </location>
</feature>
<evidence type="ECO:0000259" key="7">
    <source>
        <dbReference type="Pfam" id="PF11365"/>
    </source>
</evidence>
<feature type="compositionally biased region" description="Polar residues" evidence="6">
    <location>
        <begin position="1025"/>
        <end position="1047"/>
    </location>
</feature>
<feature type="domain" description="SOGA coiled-coil" evidence="7">
    <location>
        <begin position="480"/>
        <end position="528"/>
    </location>
</feature>